<dbReference type="Proteomes" id="UP000240830">
    <property type="component" value="Unassembled WGS sequence"/>
</dbReference>
<dbReference type="NCBIfam" id="TIGR00803">
    <property type="entry name" value="nst"/>
    <property type="match status" value="2"/>
</dbReference>
<evidence type="ECO:0000256" key="1">
    <source>
        <dbReference type="ARBA" id="ARBA00004141"/>
    </source>
</evidence>
<feature type="transmembrane region" description="Helical" evidence="5">
    <location>
        <begin position="268"/>
        <end position="287"/>
    </location>
</feature>
<sequence>MERRRHSLLRGGCLVLLTVQTSALILVMRHSLRSSRFIPSSVVVTVEVVKLALAFLIELFTGHTSHPSAVFRALRYDFLRNKSQVLALAIPAFLYAIQNNMSYFALARLSAVSFQVLQQLKILTTALMAGWLMGKEISRQHWVALLLLTSGVIFVQLSNVSGKQNGAAGNSEAWMGFLAMLANSLSSGFAGIYFERLMKSASFPLRKPSLRRTISVIIQVDKPTRSVWIQSIELGVFGLLFSVMMAIWNDGSVIIQNGFFSGYDKMALLVVGMQACGGILVAMVVRYADSILKAFATSASIVLSSFITFGLLGQKVAPSFLMGATLVVLSVYIYAKADRLQMDVKRQ</sequence>
<feature type="transmembrane region" description="Helical" evidence="5">
    <location>
        <begin position="294"/>
        <end position="313"/>
    </location>
</feature>
<gene>
    <name evidence="6" type="ORF">PSACC_02390</name>
</gene>
<evidence type="ECO:0000313" key="6">
    <source>
        <dbReference type="EMBL" id="PJF17790.1"/>
    </source>
</evidence>
<dbReference type="EMBL" id="MTSL01000159">
    <property type="protein sequence ID" value="PJF17790.1"/>
    <property type="molecule type" value="Genomic_DNA"/>
</dbReference>
<keyword evidence="7" id="KW-1185">Reference proteome</keyword>
<feature type="transmembrane region" description="Helical" evidence="5">
    <location>
        <begin position="227"/>
        <end position="248"/>
    </location>
</feature>
<name>A0A2H9TJH4_9FUNG</name>
<reference evidence="6 7" key="1">
    <citation type="submission" date="2016-10" db="EMBL/GenBank/DDBJ databases">
        <title>The genome of Paramicrosporidium saccamoebae is the missing link in understanding Cryptomycota and Microsporidia evolution.</title>
        <authorList>
            <person name="Quandt C.A."/>
            <person name="Beaudet D."/>
            <person name="Corsaro D."/>
            <person name="Michel R."/>
            <person name="Corradi N."/>
            <person name="James T."/>
        </authorList>
    </citation>
    <scope>NUCLEOTIDE SEQUENCE [LARGE SCALE GENOMIC DNA]</scope>
    <source>
        <strain evidence="6 7">KSL3</strain>
    </source>
</reference>
<dbReference type="STRING" id="1246581.A0A2H9TJH4"/>
<evidence type="ECO:0000313" key="7">
    <source>
        <dbReference type="Proteomes" id="UP000240830"/>
    </source>
</evidence>
<comment type="caution">
    <text evidence="6">The sequence shown here is derived from an EMBL/GenBank/DDBJ whole genome shotgun (WGS) entry which is preliminary data.</text>
</comment>
<keyword evidence="2 5" id="KW-0812">Transmembrane</keyword>
<keyword evidence="4 5" id="KW-0472">Membrane</keyword>
<dbReference type="InterPro" id="IPR007271">
    <property type="entry name" value="Nuc_sug_transpt"/>
</dbReference>
<proteinExistence type="predicted"/>
<dbReference type="InterPro" id="IPR037185">
    <property type="entry name" value="EmrE-like"/>
</dbReference>
<dbReference type="AlphaFoldDB" id="A0A2H9TJH4"/>
<evidence type="ECO:0000256" key="5">
    <source>
        <dbReference type="SAM" id="Phobius"/>
    </source>
</evidence>
<feature type="transmembrane region" description="Helical" evidence="5">
    <location>
        <begin position="112"/>
        <end position="133"/>
    </location>
</feature>
<dbReference type="Pfam" id="PF04142">
    <property type="entry name" value="Nuc_sug_transp"/>
    <property type="match status" value="2"/>
</dbReference>
<protein>
    <recommendedName>
        <fullName evidence="8">UDP-galactose transporter</fullName>
    </recommendedName>
</protein>
<organism evidence="6 7">
    <name type="scientific">Paramicrosporidium saccamoebae</name>
    <dbReference type="NCBI Taxonomy" id="1246581"/>
    <lineage>
        <taxon>Eukaryota</taxon>
        <taxon>Fungi</taxon>
        <taxon>Fungi incertae sedis</taxon>
        <taxon>Cryptomycota</taxon>
        <taxon>Cryptomycota incertae sedis</taxon>
        <taxon>Paramicrosporidium</taxon>
    </lineage>
</organism>
<evidence type="ECO:0008006" key="8">
    <source>
        <dbReference type="Google" id="ProtNLM"/>
    </source>
</evidence>
<feature type="transmembrane region" description="Helical" evidence="5">
    <location>
        <begin position="85"/>
        <end position="106"/>
    </location>
</feature>
<dbReference type="GO" id="GO:0000139">
    <property type="term" value="C:Golgi membrane"/>
    <property type="evidence" value="ECO:0007669"/>
    <property type="project" value="InterPro"/>
</dbReference>
<feature type="transmembrane region" description="Helical" evidence="5">
    <location>
        <begin position="319"/>
        <end position="337"/>
    </location>
</feature>
<dbReference type="PANTHER" id="PTHR10231">
    <property type="entry name" value="NUCLEOTIDE-SUGAR TRANSMEMBRANE TRANSPORTER"/>
    <property type="match status" value="1"/>
</dbReference>
<evidence type="ECO:0000256" key="4">
    <source>
        <dbReference type="ARBA" id="ARBA00023136"/>
    </source>
</evidence>
<feature type="transmembrane region" description="Helical" evidence="5">
    <location>
        <begin position="37"/>
        <end position="57"/>
    </location>
</feature>
<feature type="transmembrane region" description="Helical" evidence="5">
    <location>
        <begin position="173"/>
        <end position="194"/>
    </location>
</feature>
<dbReference type="SUPFAM" id="SSF103481">
    <property type="entry name" value="Multidrug resistance efflux transporter EmrE"/>
    <property type="match status" value="1"/>
</dbReference>
<accession>A0A2H9TJH4</accession>
<keyword evidence="3 5" id="KW-1133">Transmembrane helix</keyword>
<evidence type="ECO:0000256" key="3">
    <source>
        <dbReference type="ARBA" id="ARBA00022989"/>
    </source>
</evidence>
<feature type="transmembrane region" description="Helical" evidence="5">
    <location>
        <begin position="12"/>
        <end position="31"/>
    </location>
</feature>
<feature type="transmembrane region" description="Helical" evidence="5">
    <location>
        <begin position="142"/>
        <end position="161"/>
    </location>
</feature>
<evidence type="ECO:0000256" key="2">
    <source>
        <dbReference type="ARBA" id="ARBA00022692"/>
    </source>
</evidence>
<dbReference type="OrthoDB" id="408493at2759"/>
<comment type="subcellular location">
    <subcellularLocation>
        <location evidence="1">Membrane</location>
        <topology evidence="1">Multi-pass membrane protein</topology>
    </subcellularLocation>
</comment>
<dbReference type="GO" id="GO:0015165">
    <property type="term" value="F:pyrimidine nucleotide-sugar transmembrane transporter activity"/>
    <property type="evidence" value="ECO:0007669"/>
    <property type="project" value="InterPro"/>
</dbReference>
<dbReference type="PIRSF" id="PIRSF005799">
    <property type="entry name" value="UDP-gal_transpt"/>
    <property type="match status" value="1"/>
</dbReference>